<organism evidence="1 2">
    <name type="scientific">Pseudomonas soli</name>
    <dbReference type="NCBI Taxonomy" id="1306993"/>
    <lineage>
        <taxon>Bacteria</taxon>
        <taxon>Pseudomonadati</taxon>
        <taxon>Pseudomonadota</taxon>
        <taxon>Gammaproteobacteria</taxon>
        <taxon>Pseudomonadales</taxon>
        <taxon>Pseudomonadaceae</taxon>
        <taxon>Pseudomonas</taxon>
    </lineage>
</organism>
<sequence length="87" mass="9519">MLKIVPDPPSPQDHAHFLEDTLVRAIEYAFCALTVANQAVQLKPRSPGAILMLAAAHEMEVVRTLLESALTQVQHSAQAPSEPRTLH</sequence>
<dbReference type="Proteomes" id="UP000247620">
    <property type="component" value="Unassembled WGS sequence"/>
</dbReference>
<name>A0A2V4HS72_9PSED</name>
<evidence type="ECO:0008006" key="3">
    <source>
        <dbReference type="Google" id="ProtNLM"/>
    </source>
</evidence>
<evidence type="ECO:0000313" key="1">
    <source>
        <dbReference type="EMBL" id="PYB79909.1"/>
    </source>
</evidence>
<comment type="caution">
    <text evidence="1">The sequence shown here is derived from an EMBL/GenBank/DDBJ whole genome shotgun (WGS) entry which is preliminary data.</text>
</comment>
<dbReference type="AlphaFoldDB" id="A0A2V4HS72"/>
<dbReference type="RefSeq" id="WP_110701335.1">
    <property type="nucleotide sequence ID" value="NZ_QJRO01000010.1"/>
</dbReference>
<proteinExistence type="predicted"/>
<gene>
    <name evidence="1" type="ORF">DMX07_16085</name>
</gene>
<dbReference type="EMBL" id="QJRO01000010">
    <property type="protein sequence ID" value="PYB79909.1"/>
    <property type="molecule type" value="Genomic_DNA"/>
</dbReference>
<protein>
    <recommendedName>
        <fullName evidence="3">DUF3077 domain-containing protein</fullName>
    </recommendedName>
</protein>
<accession>A0A2V4HS72</accession>
<reference evidence="1 2" key="1">
    <citation type="submission" date="2018-06" db="EMBL/GenBank/DDBJ databases">
        <title>Pseudomonas diversity within urban Lake Michigan freshwaters.</title>
        <authorList>
            <person name="Batrich M."/>
            <person name="Hatzopoulos T."/>
            <person name="Putonti C."/>
        </authorList>
    </citation>
    <scope>NUCLEOTIDE SEQUENCE [LARGE SCALE GENOMIC DNA]</scope>
    <source>
        <strain evidence="1 2">LBp-160603</strain>
    </source>
</reference>
<evidence type="ECO:0000313" key="2">
    <source>
        <dbReference type="Proteomes" id="UP000247620"/>
    </source>
</evidence>